<dbReference type="GO" id="GO:0008270">
    <property type="term" value="F:zinc ion binding"/>
    <property type="evidence" value="ECO:0007669"/>
    <property type="project" value="InterPro"/>
</dbReference>
<dbReference type="PROSITE" id="PS52035">
    <property type="entry name" value="PEPTIDASE_M14"/>
    <property type="match status" value="1"/>
</dbReference>
<dbReference type="InterPro" id="IPR000834">
    <property type="entry name" value="Peptidase_M14"/>
</dbReference>
<evidence type="ECO:0000256" key="2">
    <source>
        <dbReference type="SAM" id="SignalP"/>
    </source>
</evidence>
<dbReference type="SMART" id="SM00631">
    <property type="entry name" value="Zn_pept"/>
    <property type="match status" value="1"/>
</dbReference>
<feature type="active site" description="Proton donor/acceptor" evidence="1">
    <location>
        <position position="337"/>
    </location>
</feature>
<dbReference type="GO" id="GO:0004181">
    <property type="term" value="F:metallocarboxypeptidase activity"/>
    <property type="evidence" value="ECO:0007669"/>
    <property type="project" value="InterPro"/>
</dbReference>
<protein>
    <submittedName>
        <fullName evidence="4">M14 family metallopeptidase</fullName>
    </submittedName>
</protein>
<evidence type="ECO:0000313" key="4">
    <source>
        <dbReference type="EMBL" id="MCP3429001.1"/>
    </source>
</evidence>
<evidence type="ECO:0000256" key="1">
    <source>
        <dbReference type="PROSITE-ProRule" id="PRU01379"/>
    </source>
</evidence>
<feature type="signal peptide" evidence="2">
    <location>
        <begin position="1"/>
        <end position="24"/>
    </location>
</feature>
<dbReference type="RefSeq" id="WP_254100862.1">
    <property type="nucleotide sequence ID" value="NZ_JANATA010000014.1"/>
</dbReference>
<dbReference type="InterPro" id="IPR029062">
    <property type="entry name" value="Class_I_gatase-like"/>
</dbReference>
<keyword evidence="2" id="KW-0732">Signal</keyword>
<keyword evidence="5" id="KW-1185">Reference proteome</keyword>
<comment type="similarity">
    <text evidence="1">Belongs to the peptidase M14 family.</text>
</comment>
<dbReference type="EMBL" id="JANATA010000014">
    <property type="protein sequence ID" value="MCP3429001.1"/>
    <property type="molecule type" value="Genomic_DNA"/>
</dbReference>
<comment type="caution">
    <text evidence="4">The sequence shown here is derived from an EMBL/GenBank/DDBJ whole genome shotgun (WGS) entry which is preliminary data.</text>
</comment>
<dbReference type="SUPFAM" id="SSF52317">
    <property type="entry name" value="Class I glutamine amidotransferase-like"/>
    <property type="match status" value="1"/>
</dbReference>
<feature type="chain" id="PRO_5041364598" evidence="2">
    <location>
        <begin position="25"/>
        <end position="866"/>
    </location>
</feature>
<dbReference type="CDD" id="cd03143">
    <property type="entry name" value="A4_beta-galactosidase_middle_domain"/>
    <property type="match status" value="1"/>
</dbReference>
<accession>A0AA41X263</accession>
<sequence length="866" mass="96172">MRLLSYVTYLFCAMMLLNSTFTLAKDQNAWIAQSDLDYLPDNVSYDPTISKPEDILGYPVGKWHVRHDQIVTYMKTLAAQSDRITITTTGRTHEDRELLLLTITAPKHQANIAQIQQTHMRHIAQGSAPAEDAPLVFYMGYSVHGNEPSGSNASLLIAYYLAAAQGPQVDALLENSIILLDPSLNPDGLSRFAQWANMHKGKNPSPMAMHREHAERFPSGRTNHYWFDLNRDWLLLTHPESQARIESFHAWRPHILTDFHEMGTHSTYFFQPGVPSRKNPLTGDENVQLTNTLGDFHAKALDNNQQLYFTQERFDDFYYGKGSTYPDAHGAVGILFEQASSRGHLQHSVNGLLSFPASIRNQVTTSFSTFDGAMANKSAFLNHHANFTAETKALIKADELGGFVVALSKDNTRNSKLVDTLNRHRIEVGLITEDIKVDGVRYKANKALLIRANQPQYRLIKSLFSTRQDFPNNTFYDVSNWNIALAYNLQYASVSKSVARRTASTVLTEWLADVTVDTQLGVVAYAFHWDDSQAPSLLYALSAAGVQTRIAGQAFSAVDMTQNTVSFAPGSVVIPKGLNSHLDVVSVVARLATKYQIQIVNIKTGLTPTGIDLGSPDMQAVRLPSVMILGGLGVSQYEAGEVWHYLDTRLDMPVAIVDKDRLNRVDLADYTHMIIVSGAYSSLTDSDTDKIERWVKAGGVLIGQRTGLRTLVNNQWLNASIGSSSAIDNAVADTEMRYIDRSKVNAKKQVAGAVYAAQVDASHPLMWGLDVKDNVLPVFKTNNLVLRAADKPYFEVAKYTSEPLLAGYTDANVESIIADTTAIVAHRVGQGRVIGFTDNMNHRGYWRGTEKLMANAIFMAPFINYR</sequence>
<dbReference type="Proteomes" id="UP001165413">
    <property type="component" value="Unassembled WGS sequence"/>
</dbReference>
<gene>
    <name evidence="4" type="ORF">NLF92_08600</name>
</gene>
<dbReference type="Gene3D" id="3.40.630.10">
    <property type="entry name" value="Zn peptidases"/>
    <property type="match status" value="1"/>
</dbReference>
<dbReference type="SUPFAM" id="SSF53187">
    <property type="entry name" value="Zn-dependent exopeptidases"/>
    <property type="match status" value="1"/>
</dbReference>
<evidence type="ECO:0000313" key="5">
    <source>
        <dbReference type="Proteomes" id="UP001165413"/>
    </source>
</evidence>
<organism evidence="4 5">
    <name type="scientific">Opacimonas viscosa</name>
    <dbReference type="NCBI Taxonomy" id="2961944"/>
    <lineage>
        <taxon>Bacteria</taxon>
        <taxon>Pseudomonadati</taxon>
        <taxon>Pseudomonadota</taxon>
        <taxon>Gammaproteobacteria</taxon>
        <taxon>Alteromonadales</taxon>
        <taxon>Alteromonadaceae</taxon>
        <taxon>Opacimonas</taxon>
    </lineage>
</organism>
<dbReference type="Pfam" id="PF00246">
    <property type="entry name" value="Peptidase_M14"/>
    <property type="match status" value="1"/>
</dbReference>
<dbReference type="GO" id="GO:0006508">
    <property type="term" value="P:proteolysis"/>
    <property type="evidence" value="ECO:0007669"/>
    <property type="project" value="InterPro"/>
</dbReference>
<reference evidence="4" key="1">
    <citation type="submission" date="2022-07" db="EMBL/GenBank/DDBJ databases">
        <title>Characterization of the Novel Bacterium Alteromonas immobilis LMIT006 and Alteromonas gregis LMIT007.</title>
        <authorList>
            <person name="Lin X."/>
        </authorList>
    </citation>
    <scope>NUCLEOTIDE SEQUENCE</scope>
    <source>
        <strain evidence="4">LMIT007</strain>
    </source>
</reference>
<dbReference type="CDD" id="cd06238">
    <property type="entry name" value="M14-like"/>
    <property type="match status" value="1"/>
</dbReference>
<name>A0AA41X263_9ALTE</name>
<dbReference type="AlphaFoldDB" id="A0AA41X263"/>
<feature type="domain" description="Peptidase M14" evidence="3">
    <location>
        <begin position="63"/>
        <end position="363"/>
    </location>
</feature>
<evidence type="ECO:0000259" key="3">
    <source>
        <dbReference type="PROSITE" id="PS52035"/>
    </source>
</evidence>
<dbReference type="Gene3D" id="3.40.50.880">
    <property type="match status" value="1"/>
</dbReference>
<proteinExistence type="inferred from homology"/>